<feature type="transmembrane region" description="Helical" evidence="1">
    <location>
        <begin position="217"/>
        <end position="234"/>
    </location>
</feature>
<sequence>MTLVAPSMRVERGPAVLSPSSSRRTGGWPAHWPLTVLVLGYPVWWLLGIDSLLPFVLAVPMWWQLRARRRWRLPPATGWWLLFVLWVALGVTMLWVDAPGGVPGGGASRLLVFGYRLAWYAACGIVLLWVTNLDRSVTDRRLHALLGYLFVVCVAGGLLGLAAPGFEVRSAVELLLPRGLTSNEFVSSLVHPQAADVQTVLGRPEARPKAPFPFTNTWGSCLSITLVFFVVLLAQHKRWRGPGAVVLVLAAIPVVYSLNRGLWASIALGVVGMTLLAVRRGSRAAVLGVIAGTVLGVVLLLASPLGTLYQDRLDHQHSNDRRAQLLEATVGSVSTGSPVLGFGTTRDVEGSFASISGAATPDCPACGVPPLGTQGQLWLVVFSQGWPGLLFFLGFLFRSLAAVWRCRTATQAAASFAIAFFVLQLPIYDTLGLPLYVVMVAIGMAAREQLPARAPTPAPLTPTAVVVAVLALASVAGAVAGRAVGGAERTTEYTSRVSVLITPAPVYLDTGSTLDGGRLAAAPVPREVTVDTEAALLRSQPALSQAARASGVPVAALRTGVTVTAPPSSQVLDVDVRAPGAPQAERASAAVATAYLDVRRSYLERRRDETLAALRDQLRHLGTGSARLTTAREVLSSRITYLLVSRPTIGRVIRHSDAVPVGSQPLVPVASGAALGLLLGILLLRRIRPVPSTTRSRP</sequence>
<reference evidence="2 3" key="1">
    <citation type="submission" date="2024-09" db="EMBL/GenBank/DDBJ databases">
        <authorList>
            <person name="Sun Q."/>
            <person name="Mori K."/>
        </authorList>
    </citation>
    <scope>NUCLEOTIDE SEQUENCE [LARGE SCALE GENOMIC DNA]</scope>
    <source>
        <strain evidence="2 3">JCM 9626</strain>
    </source>
</reference>
<gene>
    <name evidence="2" type="ORF">ACFFRI_13100</name>
</gene>
<keyword evidence="1" id="KW-1133">Transmembrane helix</keyword>
<comment type="caution">
    <text evidence="2">The sequence shown here is derived from an EMBL/GenBank/DDBJ whole genome shotgun (WGS) entry which is preliminary data.</text>
</comment>
<protein>
    <recommendedName>
        <fullName evidence="4">O-antigen ligase</fullName>
    </recommendedName>
</protein>
<evidence type="ECO:0008006" key="4">
    <source>
        <dbReference type="Google" id="ProtNLM"/>
    </source>
</evidence>
<feature type="transmembrane region" description="Helical" evidence="1">
    <location>
        <begin position="43"/>
        <end position="65"/>
    </location>
</feature>
<feature type="transmembrane region" description="Helical" evidence="1">
    <location>
        <begin position="145"/>
        <end position="166"/>
    </location>
</feature>
<name>A0ABV5KDV0_9ACTN</name>
<feature type="transmembrane region" description="Helical" evidence="1">
    <location>
        <begin position="262"/>
        <end position="278"/>
    </location>
</feature>
<keyword evidence="3" id="KW-1185">Reference proteome</keyword>
<dbReference type="EMBL" id="JBHMDG010000015">
    <property type="protein sequence ID" value="MFB9313985.1"/>
    <property type="molecule type" value="Genomic_DNA"/>
</dbReference>
<feature type="transmembrane region" description="Helical" evidence="1">
    <location>
        <begin position="239"/>
        <end position="256"/>
    </location>
</feature>
<dbReference type="Proteomes" id="UP001589750">
    <property type="component" value="Unassembled WGS sequence"/>
</dbReference>
<dbReference type="RefSeq" id="WP_140007466.1">
    <property type="nucleotide sequence ID" value="NZ_JBHMDG010000015.1"/>
</dbReference>
<feature type="transmembrane region" description="Helical" evidence="1">
    <location>
        <begin position="462"/>
        <end position="481"/>
    </location>
</feature>
<keyword evidence="1" id="KW-0812">Transmembrane</keyword>
<feature type="transmembrane region" description="Helical" evidence="1">
    <location>
        <begin position="377"/>
        <end position="397"/>
    </location>
</feature>
<feature type="transmembrane region" description="Helical" evidence="1">
    <location>
        <begin position="116"/>
        <end position="133"/>
    </location>
</feature>
<dbReference type="PANTHER" id="PTHR37422">
    <property type="entry name" value="TEICHURONIC ACID BIOSYNTHESIS PROTEIN TUAE"/>
    <property type="match status" value="1"/>
</dbReference>
<dbReference type="InterPro" id="IPR051533">
    <property type="entry name" value="WaaL-like"/>
</dbReference>
<dbReference type="PANTHER" id="PTHR37422:SF13">
    <property type="entry name" value="LIPOPOLYSACCHARIDE BIOSYNTHESIS PROTEIN PA4999-RELATED"/>
    <property type="match status" value="1"/>
</dbReference>
<evidence type="ECO:0000313" key="3">
    <source>
        <dbReference type="Proteomes" id="UP001589750"/>
    </source>
</evidence>
<feature type="transmembrane region" description="Helical" evidence="1">
    <location>
        <begin position="285"/>
        <end position="305"/>
    </location>
</feature>
<organism evidence="2 3">
    <name type="scientific">Nocardioides plantarum</name>
    <dbReference type="NCBI Taxonomy" id="29299"/>
    <lineage>
        <taxon>Bacteria</taxon>
        <taxon>Bacillati</taxon>
        <taxon>Actinomycetota</taxon>
        <taxon>Actinomycetes</taxon>
        <taxon>Propionibacteriales</taxon>
        <taxon>Nocardioidaceae</taxon>
        <taxon>Nocardioides</taxon>
    </lineage>
</organism>
<feature type="transmembrane region" description="Helical" evidence="1">
    <location>
        <begin position="77"/>
        <end position="96"/>
    </location>
</feature>
<evidence type="ECO:0000313" key="2">
    <source>
        <dbReference type="EMBL" id="MFB9313985.1"/>
    </source>
</evidence>
<accession>A0ABV5KDV0</accession>
<proteinExistence type="predicted"/>
<evidence type="ECO:0000256" key="1">
    <source>
        <dbReference type="SAM" id="Phobius"/>
    </source>
</evidence>
<keyword evidence="1" id="KW-0472">Membrane</keyword>